<dbReference type="SUPFAM" id="SSF52833">
    <property type="entry name" value="Thioredoxin-like"/>
    <property type="match status" value="1"/>
</dbReference>
<evidence type="ECO:0000313" key="4">
    <source>
        <dbReference type="Proteomes" id="UP001164693"/>
    </source>
</evidence>
<dbReference type="InterPro" id="IPR036249">
    <property type="entry name" value="Thioredoxin-like_sf"/>
</dbReference>
<dbReference type="RefSeq" id="WP_269441855.1">
    <property type="nucleotide sequence ID" value="NZ_CP097463.1"/>
</dbReference>
<evidence type="ECO:0000256" key="1">
    <source>
        <dbReference type="SAM" id="MobiDB-lite"/>
    </source>
</evidence>
<dbReference type="InterPro" id="IPR011042">
    <property type="entry name" value="6-blade_b-propeller_TolB-like"/>
</dbReference>
<organism evidence="3 4">
    <name type="scientific">Jatrophihabitans cynanchi</name>
    <dbReference type="NCBI Taxonomy" id="2944128"/>
    <lineage>
        <taxon>Bacteria</taxon>
        <taxon>Bacillati</taxon>
        <taxon>Actinomycetota</taxon>
        <taxon>Actinomycetes</taxon>
        <taxon>Jatrophihabitantales</taxon>
        <taxon>Jatrophihabitantaceae</taxon>
        <taxon>Jatrophihabitans</taxon>
    </lineage>
</organism>
<dbReference type="Pfam" id="PF13905">
    <property type="entry name" value="Thioredoxin_8"/>
    <property type="match status" value="1"/>
</dbReference>
<dbReference type="InterPro" id="IPR013766">
    <property type="entry name" value="Thioredoxin_domain"/>
</dbReference>
<protein>
    <submittedName>
        <fullName evidence="3">Redoxin family protein</fullName>
    </submittedName>
</protein>
<dbReference type="PANTHER" id="PTHR46388">
    <property type="entry name" value="NHL REPEAT-CONTAINING PROTEIN 2"/>
    <property type="match status" value="1"/>
</dbReference>
<dbReference type="InterPro" id="IPR012336">
    <property type="entry name" value="Thioredoxin-like_fold"/>
</dbReference>
<dbReference type="SUPFAM" id="SSF101898">
    <property type="entry name" value="NHL repeat"/>
    <property type="match status" value="1"/>
</dbReference>
<name>A0ABY7JS17_9ACTN</name>
<dbReference type="Proteomes" id="UP001164693">
    <property type="component" value="Chromosome"/>
</dbReference>
<evidence type="ECO:0000259" key="2">
    <source>
        <dbReference type="PROSITE" id="PS51352"/>
    </source>
</evidence>
<dbReference type="PROSITE" id="PS51352">
    <property type="entry name" value="THIOREDOXIN_2"/>
    <property type="match status" value="1"/>
</dbReference>
<evidence type="ECO:0000313" key="3">
    <source>
        <dbReference type="EMBL" id="WAX55347.1"/>
    </source>
</evidence>
<dbReference type="PANTHER" id="PTHR46388:SF2">
    <property type="entry name" value="NHL REPEAT-CONTAINING PROTEIN 2"/>
    <property type="match status" value="1"/>
</dbReference>
<dbReference type="Gene3D" id="3.40.30.10">
    <property type="entry name" value="Glutaredoxin"/>
    <property type="match status" value="1"/>
</dbReference>
<accession>A0ABY7JS17</accession>
<keyword evidence="4" id="KW-1185">Reference proteome</keyword>
<dbReference type="Gene3D" id="2.120.10.30">
    <property type="entry name" value="TolB, C-terminal domain"/>
    <property type="match status" value="2"/>
</dbReference>
<sequence length="633" mass="65609">MTAAARPPRVRAPELPGAGADWLGGTPTTLASQRGRFVLLDFWTSCCANCLHVLDELRPLEARFGDILTVVGVHSAKFAHERDPRTVRAAMERYEVEHVVVNDPELHLWQQYAVKAWPTLALIDPQGYLVAQAAGEGQVSALAATIELLAAEHEAAGTLRRGVAPAVTASAAPSALRFPAKAIVLPAARTGRERDSVLVADAGHHSLLELATDGETVLARIGTGTRGRVDGPAEMARFAEPNGLTLLPPGLARYDVLVADTANHVLRGVRLEAADATGTPAAAEVVATIDLAAALAGTRTVTGPIPPMLSPWDVSWWPAIERVVIAAAGVHLLLAFDPRTGSTEVLAGTTVEGLRDGPAADGWLAQPSGLAVAPAGVAGAADRLWFVDSETSALRYLQDGELHTAVGAGLFEFGHVDGPAAQARLQHPLGVTVLADGSVAVLDTYNGAVRRYDPATGQVSTLAGGLAEPSGAVLAGGDLVVVESAAHRLVRLPALTAAQLRGAQVDGAQVDGKALRTARPPTPVAAGPVRLRVVFRPAPGRKLDERYGPSTRLSVSASPPSLLLDGAGDSAELARDLVLAEGDGVLHLTAQAASCDDAGGEHPACYLARQDWGVPVQVRAGGDTTELELVLLG</sequence>
<dbReference type="EMBL" id="CP097463">
    <property type="protein sequence ID" value="WAX55347.1"/>
    <property type="molecule type" value="Genomic_DNA"/>
</dbReference>
<feature type="domain" description="Thioredoxin" evidence="2">
    <location>
        <begin position="1"/>
        <end position="151"/>
    </location>
</feature>
<feature type="region of interest" description="Disordered" evidence="1">
    <location>
        <begin position="1"/>
        <end position="20"/>
    </location>
</feature>
<proteinExistence type="predicted"/>
<reference evidence="3" key="1">
    <citation type="submission" date="2022-05" db="EMBL/GenBank/DDBJ databases">
        <title>Jatrophihabitans sp. SB3-54 whole genome sequence.</title>
        <authorList>
            <person name="Suh M.K."/>
            <person name="Eom M.K."/>
            <person name="Kim J.S."/>
            <person name="Kim H.S."/>
            <person name="Do H.E."/>
            <person name="Shin Y.K."/>
            <person name="Lee J.-S."/>
        </authorList>
    </citation>
    <scope>NUCLEOTIDE SEQUENCE</scope>
    <source>
        <strain evidence="3">SB3-54</strain>
    </source>
</reference>
<gene>
    <name evidence="3" type="ORF">M6B22_12405</name>
</gene>